<gene>
    <name evidence="1" type="ORF">L6452_00333</name>
</gene>
<evidence type="ECO:0000313" key="1">
    <source>
        <dbReference type="EMBL" id="KAI3769233.1"/>
    </source>
</evidence>
<reference evidence="1 2" key="2">
    <citation type="journal article" date="2022" name="Mol. Ecol. Resour.">
        <title>The genomes of chicory, endive, great burdock and yacon provide insights into Asteraceae paleo-polyploidization history and plant inulin production.</title>
        <authorList>
            <person name="Fan W."/>
            <person name="Wang S."/>
            <person name="Wang H."/>
            <person name="Wang A."/>
            <person name="Jiang F."/>
            <person name="Liu H."/>
            <person name="Zhao H."/>
            <person name="Xu D."/>
            <person name="Zhang Y."/>
        </authorList>
    </citation>
    <scope>NUCLEOTIDE SEQUENCE [LARGE SCALE GENOMIC DNA]</scope>
    <source>
        <strain evidence="2">cv. Niubang</strain>
    </source>
</reference>
<organism evidence="1 2">
    <name type="scientific">Arctium lappa</name>
    <name type="common">Greater burdock</name>
    <name type="synonym">Lappa major</name>
    <dbReference type="NCBI Taxonomy" id="4217"/>
    <lineage>
        <taxon>Eukaryota</taxon>
        <taxon>Viridiplantae</taxon>
        <taxon>Streptophyta</taxon>
        <taxon>Embryophyta</taxon>
        <taxon>Tracheophyta</taxon>
        <taxon>Spermatophyta</taxon>
        <taxon>Magnoliopsida</taxon>
        <taxon>eudicotyledons</taxon>
        <taxon>Gunneridae</taxon>
        <taxon>Pentapetalae</taxon>
        <taxon>asterids</taxon>
        <taxon>campanulids</taxon>
        <taxon>Asterales</taxon>
        <taxon>Asteraceae</taxon>
        <taxon>Carduoideae</taxon>
        <taxon>Cardueae</taxon>
        <taxon>Arctiinae</taxon>
        <taxon>Arctium</taxon>
    </lineage>
</organism>
<reference evidence="2" key="1">
    <citation type="journal article" date="2022" name="Mol. Ecol. Resour.">
        <title>The genomes of chicory, endive, great burdock and yacon provide insights into Asteraceae palaeo-polyploidization history and plant inulin production.</title>
        <authorList>
            <person name="Fan W."/>
            <person name="Wang S."/>
            <person name="Wang H."/>
            <person name="Wang A."/>
            <person name="Jiang F."/>
            <person name="Liu H."/>
            <person name="Zhao H."/>
            <person name="Xu D."/>
            <person name="Zhang Y."/>
        </authorList>
    </citation>
    <scope>NUCLEOTIDE SEQUENCE [LARGE SCALE GENOMIC DNA]</scope>
    <source>
        <strain evidence="2">cv. Niubang</strain>
    </source>
</reference>
<proteinExistence type="predicted"/>
<name>A0ACB9FEL5_ARCLA</name>
<sequence length="73" mass="8416">MQFSALISFHLFHSYTTTKDGLCCLNSCFLFSSLFLVLNLPMHLSLLFSSHKLYEWLELGPEPILESDTESRD</sequence>
<dbReference type="EMBL" id="CM042047">
    <property type="protein sequence ID" value="KAI3769233.1"/>
    <property type="molecule type" value="Genomic_DNA"/>
</dbReference>
<evidence type="ECO:0000313" key="2">
    <source>
        <dbReference type="Proteomes" id="UP001055879"/>
    </source>
</evidence>
<keyword evidence="2" id="KW-1185">Reference proteome</keyword>
<protein>
    <submittedName>
        <fullName evidence="1">Uncharacterized protein</fullName>
    </submittedName>
</protein>
<comment type="caution">
    <text evidence="1">The sequence shown here is derived from an EMBL/GenBank/DDBJ whole genome shotgun (WGS) entry which is preliminary data.</text>
</comment>
<dbReference type="Proteomes" id="UP001055879">
    <property type="component" value="Linkage Group LG01"/>
</dbReference>
<accession>A0ACB9FEL5</accession>